<evidence type="ECO:0000313" key="3">
    <source>
        <dbReference type="Proteomes" id="UP000002630"/>
    </source>
</evidence>
<dbReference type="Proteomes" id="UP000002630">
    <property type="component" value="Linkage Group LG08"/>
</dbReference>
<organism evidence="2 3">
    <name type="scientific">Ectocarpus siliculosus</name>
    <name type="common">Brown alga</name>
    <name type="synonym">Conferva siliculosa</name>
    <dbReference type="NCBI Taxonomy" id="2880"/>
    <lineage>
        <taxon>Eukaryota</taxon>
        <taxon>Sar</taxon>
        <taxon>Stramenopiles</taxon>
        <taxon>Ochrophyta</taxon>
        <taxon>PX clade</taxon>
        <taxon>Phaeophyceae</taxon>
        <taxon>Ectocarpales</taxon>
        <taxon>Ectocarpaceae</taxon>
        <taxon>Ectocarpus</taxon>
    </lineage>
</organism>
<dbReference type="EMBL" id="FN647683">
    <property type="protein sequence ID" value="CBN79185.1"/>
    <property type="molecule type" value="Genomic_DNA"/>
</dbReference>
<evidence type="ECO:0000313" key="2">
    <source>
        <dbReference type="EMBL" id="CBN79185.1"/>
    </source>
</evidence>
<protein>
    <submittedName>
        <fullName evidence="2">Uncharacterized protein</fullName>
    </submittedName>
</protein>
<reference evidence="2 3" key="1">
    <citation type="journal article" date="2010" name="Nature">
        <title>The Ectocarpus genome and the independent evolution of multicellularity in brown algae.</title>
        <authorList>
            <person name="Cock J.M."/>
            <person name="Sterck L."/>
            <person name="Rouze P."/>
            <person name="Scornet D."/>
            <person name="Allen A.E."/>
            <person name="Amoutzias G."/>
            <person name="Anthouard V."/>
            <person name="Artiguenave F."/>
            <person name="Aury J.M."/>
            <person name="Badger J.H."/>
            <person name="Beszteri B."/>
            <person name="Billiau K."/>
            <person name="Bonnet E."/>
            <person name="Bothwell J.H."/>
            <person name="Bowler C."/>
            <person name="Boyen C."/>
            <person name="Brownlee C."/>
            <person name="Carrano C.J."/>
            <person name="Charrier B."/>
            <person name="Cho G.Y."/>
            <person name="Coelho S.M."/>
            <person name="Collen J."/>
            <person name="Corre E."/>
            <person name="Da Silva C."/>
            <person name="Delage L."/>
            <person name="Delaroque N."/>
            <person name="Dittami S.M."/>
            <person name="Doulbeau S."/>
            <person name="Elias M."/>
            <person name="Farnham G."/>
            <person name="Gachon C.M."/>
            <person name="Gschloessl B."/>
            <person name="Heesch S."/>
            <person name="Jabbari K."/>
            <person name="Jubin C."/>
            <person name="Kawai H."/>
            <person name="Kimura K."/>
            <person name="Kloareg B."/>
            <person name="Kupper F.C."/>
            <person name="Lang D."/>
            <person name="Le Bail A."/>
            <person name="Leblanc C."/>
            <person name="Lerouge P."/>
            <person name="Lohr M."/>
            <person name="Lopez P.J."/>
            <person name="Martens C."/>
            <person name="Maumus F."/>
            <person name="Michel G."/>
            <person name="Miranda-Saavedra D."/>
            <person name="Morales J."/>
            <person name="Moreau H."/>
            <person name="Motomura T."/>
            <person name="Nagasato C."/>
            <person name="Napoli C.A."/>
            <person name="Nelson D.R."/>
            <person name="Nyvall-Collen P."/>
            <person name="Peters A.F."/>
            <person name="Pommier C."/>
            <person name="Potin P."/>
            <person name="Poulain J."/>
            <person name="Quesneville H."/>
            <person name="Read B."/>
            <person name="Rensing S.A."/>
            <person name="Ritter A."/>
            <person name="Rousvoal S."/>
            <person name="Samanta M."/>
            <person name="Samson G."/>
            <person name="Schroeder D.C."/>
            <person name="Segurens B."/>
            <person name="Strittmatter M."/>
            <person name="Tonon T."/>
            <person name="Tregear J.W."/>
            <person name="Valentin K."/>
            <person name="von Dassow P."/>
            <person name="Yamagishi T."/>
            <person name="Van de Peer Y."/>
            <person name="Wincker P."/>
        </authorList>
    </citation>
    <scope>NUCLEOTIDE SEQUENCE [LARGE SCALE GENOMIC DNA]</scope>
    <source>
        <strain evidence="3">Ec32 / CCAP1310/4</strain>
    </source>
</reference>
<dbReference type="eggNOG" id="ENOG502SFM6">
    <property type="taxonomic scope" value="Eukaryota"/>
</dbReference>
<keyword evidence="1" id="KW-1133">Transmembrane helix</keyword>
<keyword evidence="3" id="KW-1185">Reference proteome</keyword>
<dbReference type="InParanoid" id="D8LC02"/>
<proteinExistence type="predicted"/>
<name>D8LC02_ECTSI</name>
<dbReference type="AlphaFoldDB" id="D8LC02"/>
<accession>D8LC02</accession>
<gene>
    <name evidence="2" type="ORF">Esi_0010_0092</name>
</gene>
<keyword evidence="1" id="KW-0812">Transmembrane</keyword>
<keyword evidence="1" id="KW-0472">Membrane</keyword>
<feature type="transmembrane region" description="Helical" evidence="1">
    <location>
        <begin position="6"/>
        <end position="27"/>
    </location>
</feature>
<dbReference type="EMBL" id="FN649733">
    <property type="protein sequence ID" value="CBN79185.1"/>
    <property type="molecule type" value="Genomic_DNA"/>
</dbReference>
<sequence length="102" mass="11330">MVEQDIIYGGLVAVAGLAVGAGMVALTEQAGVRSEERGALSYERKMKMQAMFMEDDVVEETDVDDVRYNMRKALRANQTEEELLALTADARKRAEEEADDGW</sequence>
<evidence type="ECO:0000256" key="1">
    <source>
        <dbReference type="SAM" id="Phobius"/>
    </source>
</evidence>